<evidence type="ECO:0000256" key="4">
    <source>
        <dbReference type="ARBA" id="ARBA00022692"/>
    </source>
</evidence>
<dbReference type="AlphaFoldDB" id="A0A9X1UUD5"/>
<dbReference type="PANTHER" id="PTHR48090">
    <property type="entry name" value="UNDECAPRENYL-PHOSPHATE 4-DEOXY-4-FORMAMIDO-L-ARABINOSE TRANSFERASE-RELATED"/>
    <property type="match status" value="1"/>
</dbReference>
<dbReference type="SUPFAM" id="SSF53448">
    <property type="entry name" value="Nucleotide-diphospho-sugar transferases"/>
    <property type="match status" value="1"/>
</dbReference>
<dbReference type="Gene3D" id="3.90.550.10">
    <property type="entry name" value="Spore Coat Polysaccharide Biosynthesis Protein SpsA, Chain A"/>
    <property type="match status" value="1"/>
</dbReference>
<comment type="caution">
    <text evidence="10">The sequence shown here is derived from an EMBL/GenBank/DDBJ whole genome shotgun (WGS) entry which is preliminary data.</text>
</comment>
<keyword evidence="1" id="KW-1003">Cell membrane</keyword>
<dbReference type="EC" id="2.4.-.-" evidence="10"/>
<evidence type="ECO:0000256" key="7">
    <source>
        <dbReference type="ARBA" id="ARBA00023136"/>
    </source>
</evidence>
<dbReference type="Pfam" id="PF00535">
    <property type="entry name" value="Glycos_transf_2"/>
    <property type="match status" value="1"/>
</dbReference>
<evidence type="ECO:0000256" key="1">
    <source>
        <dbReference type="ARBA" id="ARBA00022475"/>
    </source>
</evidence>
<dbReference type="EMBL" id="JAJSON010000007">
    <property type="protein sequence ID" value="MCG9970433.1"/>
    <property type="molecule type" value="Genomic_DNA"/>
</dbReference>
<sequence length="317" mass="36092">MRHYSVVIPVYKSTKSLETIAEKFAILESKENFRFELIFVNDSPCFIDTQRTLEKISNKFNNVSTVTLRRNQGQQLALLVGMSRASGEYVLTMDDDLQHPVEEVPKLIRAMKENKDTEAIFAVPSFKNKKHSLWRNLGSYIVNKIDRVFLNKPEGLVKSSFRIMTKELARTIVLNYNAMPALSSLIISSTNNIKNIQVEHKNREFGTSNYTITKLVNLTLNNLIHYSALPLKSLGLMGALIFGASLLFILVIIVRKIFIDINFPGYASTVSLISFFGGLNLFALGLIGEYLIRIIREQQKPKLEDMVRNNKEKQDPN</sequence>
<gene>
    <name evidence="10" type="ORF">LU635_02195</name>
</gene>
<feature type="transmembrane region" description="Helical" evidence="8">
    <location>
        <begin position="234"/>
        <end position="254"/>
    </location>
</feature>
<evidence type="ECO:0000259" key="9">
    <source>
        <dbReference type="Pfam" id="PF00535"/>
    </source>
</evidence>
<evidence type="ECO:0000256" key="2">
    <source>
        <dbReference type="ARBA" id="ARBA00022676"/>
    </source>
</evidence>
<keyword evidence="4 8" id="KW-0812">Transmembrane</keyword>
<keyword evidence="6 8" id="KW-1133">Transmembrane helix</keyword>
<keyword evidence="11" id="KW-1185">Reference proteome</keyword>
<feature type="transmembrane region" description="Helical" evidence="8">
    <location>
        <begin position="266"/>
        <end position="292"/>
    </location>
</feature>
<dbReference type="GO" id="GO:0005886">
    <property type="term" value="C:plasma membrane"/>
    <property type="evidence" value="ECO:0007669"/>
    <property type="project" value="TreeGrafter"/>
</dbReference>
<reference evidence="10" key="1">
    <citation type="submission" date="2021-12" db="EMBL/GenBank/DDBJ databases">
        <title>Description of Gramella crocea sp. nov., a new bacterium isolated from activated sludge.</title>
        <authorList>
            <person name="Zhang X."/>
        </authorList>
    </citation>
    <scope>NUCLEOTIDE SEQUENCE</scope>
    <source>
        <strain evidence="10">YB25</strain>
    </source>
</reference>
<evidence type="ECO:0000256" key="6">
    <source>
        <dbReference type="ARBA" id="ARBA00022989"/>
    </source>
</evidence>
<dbReference type="InterPro" id="IPR001173">
    <property type="entry name" value="Glyco_trans_2-like"/>
</dbReference>
<name>A0A9X1UUD5_9FLAO</name>
<evidence type="ECO:0000256" key="3">
    <source>
        <dbReference type="ARBA" id="ARBA00022679"/>
    </source>
</evidence>
<evidence type="ECO:0000313" key="11">
    <source>
        <dbReference type="Proteomes" id="UP001139344"/>
    </source>
</evidence>
<keyword evidence="5" id="KW-0448">Lipopolysaccharide biosynthesis</keyword>
<keyword evidence="7 8" id="KW-0472">Membrane</keyword>
<dbReference type="RefSeq" id="WP_240095738.1">
    <property type="nucleotide sequence ID" value="NZ_JAJSON010000007.1"/>
</dbReference>
<dbReference type="GO" id="GO:0009103">
    <property type="term" value="P:lipopolysaccharide biosynthetic process"/>
    <property type="evidence" value="ECO:0007669"/>
    <property type="project" value="UniProtKB-KW"/>
</dbReference>
<dbReference type="InterPro" id="IPR029044">
    <property type="entry name" value="Nucleotide-diphossugar_trans"/>
</dbReference>
<dbReference type="Proteomes" id="UP001139344">
    <property type="component" value="Unassembled WGS sequence"/>
</dbReference>
<keyword evidence="2 10" id="KW-0328">Glycosyltransferase</keyword>
<keyword evidence="3 10" id="KW-0808">Transferase</keyword>
<organism evidence="10 11">
    <name type="scientific">Christiangramia crocea</name>
    <dbReference type="NCBI Taxonomy" id="2904124"/>
    <lineage>
        <taxon>Bacteria</taxon>
        <taxon>Pseudomonadati</taxon>
        <taxon>Bacteroidota</taxon>
        <taxon>Flavobacteriia</taxon>
        <taxon>Flavobacteriales</taxon>
        <taxon>Flavobacteriaceae</taxon>
        <taxon>Christiangramia</taxon>
    </lineage>
</organism>
<evidence type="ECO:0000256" key="8">
    <source>
        <dbReference type="SAM" id="Phobius"/>
    </source>
</evidence>
<accession>A0A9X1UUD5</accession>
<evidence type="ECO:0000313" key="10">
    <source>
        <dbReference type="EMBL" id="MCG9970433.1"/>
    </source>
</evidence>
<dbReference type="InterPro" id="IPR050256">
    <property type="entry name" value="Glycosyltransferase_2"/>
</dbReference>
<evidence type="ECO:0000256" key="5">
    <source>
        <dbReference type="ARBA" id="ARBA00022985"/>
    </source>
</evidence>
<dbReference type="PANTHER" id="PTHR48090:SF3">
    <property type="entry name" value="UNDECAPRENYL-PHOSPHATE 4-DEOXY-4-FORMAMIDO-L-ARABINOSE TRANSFERASE"/>
    <property type="match status" value="1"/>
</dbReference>
<feature type="domain" description="Glycosyltransferase 2-like" evidence="9">
    <location>
        <begin position="5"/>
        <end position="169"/>
    </location>
</feature>
<proteinExistence type="predicted"/>
<protein>
    <submittedName>
        <fullName evidence="10">Glycosyltransferase</fullName>
        <ecNumber evidence="10">2.4.-.-</ecNumber>
    </submittedName>
</protein>
<dbReference type="GO" id="GO:0099621">
    <property type="term" value="F:undecaprenyl-phosphate 4-deoxy-4-formamido-L-arabinose transferase activity"/>
    <property type="evidence" value="ECO:0007669"/>
    <property type="project" value="TreeGrafter"/>
</dbReference>